<keyword evidence="2" id="KW-0378">Hydrolase</keyword>
<dbReference type="InterPro" id="IPR001360">
    <property type="entry name" value="Glyco_hydro_1"/>
</dbReference>
<keyword evidence="3" id="KW-0326">Glycosidase</keyword>
<dbReference type="PRINTS" id="PR00131">
    <property type="entry name" value="GLHYDRLASE1"/>
</dbReference>
<dbReference type="WBParaSite" id="Hba_06770">
    <property type="protein sequence ID" value="Hba_06770"/>
    <property type="gene ID" value="Hba_06770"/>
</dbReference>
<dbReference type="GO" id="GO:0005975">
    <property type="term" value="P:carbohydrate metabolic process"/>
    <property type="evidence" value="ECO:0007669"/>
    <property type="project" value="InterPro"/>
</dbReference>
<comment type="similarity">
    <text evidence="1 4">Belongs to the glycosyl hydrolase 1 family.</text>
</comment>
<dbReference type="AlphaFoldDB" id="A0A1I7WNP5"/>
<evidence type="ECO:0000256" key="3">
    <source>
        <dbReference type="ARBA" id="ARBA00023295"/>
    </source>
</evidence>
<evidence type="ECO:0000313" key="5">
    <source>
        <dbReference type="Proteomes" id="UP000095283"/>
    </source>
</evidence>
<sequence length="116" mass="13737">MIKQNYTNIPVMITENGCPDLMGEMAFNSNPLVDDHRIRYIKEHIEAVRFALREGCNVIGYTVWSLMDNFEWDDGFEVRFGLFRVNFNSLKKNRTAKKSVEFYRQFIEKMKNSTIL</sequence>
<reference evidence="6" key="1">
    <citation type="submission" date="2016-11" db="UniProtKB">
        <authorList>
            <consortium name="WormBaseParasite"/>
        </authorList>
    </citation>
    <scope>IDENTIFICATION</scope>
</reference>
<accession>A0A1I7WNP5</accession>
<organism evidence="5 6">
    <name type="scientific">Heterorhabditis bacteriophora</name>
    <name type="common">Entomopathogenic nematode worm</name>
    <dbReference type="NCBI Taxonomy" id="37862"/>
    <lineage>
        <taxon>Eukaryota</taxon>
        <taxon>Metazoa</taxon>
        <taxon>Ecdysozoa</taxon>
        <taxon>Nematoda</taxon>
        <taxon>Chromadorea</taxon>
        <taxon>Rhabditida</taxon>
        <taxon>Rhabditina</taxon>
        <taxon>Rhabditomorpha</taxon>
        <taxon>Strongyloidea</taxon>
        <taxon>Heterorhabditidae</taxon>
        <taxon>Heterorhabditis</taxon>
    </lineage>
</organism>
<evidence type="ECO:0000313" key="6">
    <source>
        <dbReference type="WBParaSite" id="Hba_06770"/>
    </source>
</evidence>
<protein>
    <submittedName>
        <fullName evidence="6">Beta-glucosidase</fullName>
    </submittedName>
</protein>
<evidence type="ECO:0000256" key="4">
    <source>
        <dbReference type="RuleBase" id="RU003690"/>
    </source>
</evidence>
<dbReference type="InterPro" id="IPR017853">
    <property type="entry name" value="GH"/>
</dbReference>
<evidence type="ECO:0000256" key="1">
    <source>
        <dbReference type="ARBA" id="ARBA00010838"/>
    </source>
</evidence>
<keyword evidence="5" id="KW-1185">Reference proteome</keyword>
<dbReference type="Pfam" id="PF00232">
    <property type="entry name" value="Glyco_hydro_1"/>
    <property type="match status" value="1"/>
</dbReference>
<name>A0A1I7WNP5_HETBA</name>
<dbReference type="PANTHER" id="PTHR10353:SF36">
    <property type="entry name" value="LP05116P"/>
    <property type="match status" value="1"/>
</dbReference>
<dbReference type="Proteomes" id="UP000095283">
    <property type="component" value="Unplaced"/>
</dbReference>
<proteinExistence type="inferred from homology"/>
<dbReference type="Gene3D" id="3.20.20.80">
    <property type="entry name" value="Glycosidases"/>
    <property type="match status" value="1"/>
</dbReference>
<dbReference type="SUPFAM" id="SSF51445">
    <property type="entry name" value="(Trans)glycosidases"/>
    <property type="match status" value="1"/>
</dbReference>
<dbReference type="GO" id="GO:0008422">
    <property type="term" value="F:beta-glucosidase activity"/>
    <property type="evidence" value="ECO:0007669"/>
    <property type="project" value="TreeGrafter"/>
</dbReference>
<evidence type="ECO:0000256" key="2">
    <source>
        <dbReference type="ARBA" id="ARBA00022801"/>
    </source>
</evidence>
<dbReference type="PANTHER" id="PTHR10353">
    <property type="entry name" value="GLYCOSYL HYDROLASE"/>
    <property type="match status" value="1"/>
</dbReference>